<dbReference type="Gene3D" id="3.30.160.60">
    <property type="entry name" value="Classic Zinc Finger"/>
    <property type="match status" value="4"/>
</dbReference>
<dbReference type="InterPro" id="IPR013087">
    <property type="entry name" value="Znf_C2H2_type"/>
</dbReference>
<feature type="domain" description="C2H2-type" evidence="7">
    <location>
        <begin position="262"/>
        <end position="289"/>
    </location>
</feature>
<dbReference type="InterPro" id="IPR036236">
    <property type="entry name" value="Znf_C2H2_sf"/>
</dbReference>
<dbReference type="SMART" id="SM00355">
    <property type="entry name" value="ZnF_C2H2"/>
    <property type="match status" value="4"/>
</dbReference>
<keyword evidence="5" id="KW-0539">Nucleus</keyword>
<evidence type="ECO:0000313" key="8">
    <source>
        <dbReference type="EMBL" id="CAG2054825.1"/>
    </source>
</evidence>
<dbReference type="Pfam" id="PF00096">
    <property type="entry name" value="zf-C2H2"/>
    <property type="match status" value="2"/>
</dbReference>
<feature type="domain" description="C2H2-type" evidence="7">
    <location>
        <begin position="177"/>
        <end position="204"/>
    </location>
</feature>
<dbReference type="Proteomes" id="UP001153148">
    <property type="component" value="Unassembled WGS sequence"/>
</dbReference>
<evidence type="ECO:0000256" key="4">
    <source>
        <dbReference type="ARBA" id="ARBA00022833"/>
    </source>
</evidence>
<keyword evidence="2" id="KW-0677">Repeat</keyword>
<feature type="domain" description="C2H2-type" evidence="7">
    <location>
        <begin position="205"/>
        <end position="232"/>
    </location>
</feature>
<feature type="non-terminal residue" evidence="8">
    <location>
        <position position="430"/>
    </location>
</feature>
<evidence type="ECO:0000256" key="2">
    <source>
        <dbReference type="ARBA" id="ARBA00022737"/>
    </source>
</evidence>
<evidence type="ECO:0000256" key="6">
    <source>
        <dbReference type="PROSITE-ProRule" id="PRU00042"/>
    </source>
</evidence>
<organism evidence="8 9">
    <name type="scientific">Timema podura</name>
    <name type="common">Walking stick</name>
    <dbReference type="NCBI Taxonomy" id="61482"/>
    <lineage>
        <taxon>Eukaryota</taxon>
        <taxon>Metazoa</taxon>
        <taxon>Ecdysozoa</taxon>
        <taxon>Arthropoda</taxon>
        <taxon>Hexapoda</taxon>
        <taxon>Insecta</taxon>
        <taxon>Pterygota</taxon>
        <taxon>Neoptera</taxon>
        <taxon>Polyneoptera</taxon>
        <taxon>Phasmatodea</taxon>
        <taxon>Timematodea</taxon>
        <taxon>Timematoidea</taxon>
        <taxon>Timematidae</taxon>
        <taxon>Timema</taxon>
    </lineage>
</organism>
<evidence type="ECO:0000313" key="9">
    <source>
        <dbReference type="Proteomes" id="UP001153148"/>
    </source>
</evidence>
<dbReference type="PANTHER" id="PTHR14003:SF23">
    <property type="entry name" value="ZINC FINGER PROTEIN 143"/>
    <property type="match status" value="1"/>
</dbReference>
<feature type="domain" description="C2H2-type" evidence="7">
    <location>
        <begin position="233"/>
        <end position="260"/>
    </location>
</feature>
<evidence type="ECO:0000256" key="3">
    <source>
        <dbReference type="ARBA" id="ARBA00022771"/>
    </source>
</evidence>
<protein>
    <recommendedName>
        <fullName evidence="7">C2H2-type domain-containing protein</fullName>
    </recommendedName>
</protein>
<keyword evidence="9" id="KW-1185">Reference proteome</keyword>
<keyword evidence="1" id="KW-0479">Metal-binding</keyword>
<name>A0ABN7NG20_TIMPD</name>
<gene>
    <name evidence="8" type="ORF">TPAB3V08_LOCUS1843</name>
</gene>
<reference evidence="8" key="1">
    <citation type="submission" date="2021-03" db="EMBL/GenBank/DDBJ databases">
        <authorList>
            <person name="Tran Van P."/>
        </authorList>
    </citation>
    <scope>NUCLEOTIDE SEQUENCE</scope>
</reference>
<evidence type="ECO:0000256" key="5">
    <source>
        <dbReference type="ARBA" id="ARBA00023242"/>
    </source>
</evidence>
<dbReference type="SUPFAM" id="SSF57667">
    <property type="entry name" value="beta-beta-alpha zinc fingers"/>
    <property type="match status" value="2"/>
</dbReference>
<dbReference type="PROSITE" id="PS50157">
    <property type="entry name" value="ZINC_FINGER_C2H2_2"/>
    <property type="match status" value="4"/>
</dbReference>
<dbReference type="Pfam" id="PF13912">
    <property type="entry name" value="zf-C2H2_6"/>
    <property type="match status" value="1"/>
</dbReference>
<sequence>MVAHGEVPQPEMTIQTEDKNCDIDDLSQDKLLNQDYESKEMIHDIGSNAYRPIDENKNFIKQEIDDSISCEVKKENIGEREVKNEFVKIETSIDFEDTDQTRIDLTVCSSLFLDSWLQMLHSYFDDMFRCINGIILRGSFGNEEIKEDGKFTSFDVSMSEESLEAHVRQIHSIENKHKCQQCGNMFPHMIELELHFRLHSGDKSTICHICRRQLSSLQTLRSHLRTHTGAKPYRCKICGECFAQSATLVSHKKTHGSEIPSFKCGECGRLFYQRGGLNVHFKNHLGENGLGEKNFTCAFCGKYIAFFISFQLSLLDFKETFHILTMQTIYFRQLFLNALYDSLVHSHAAFYIRVFIGQHLKFFLNGVKCSSHALHRNLLVTEFLNLSVHYLFYVLHFQILEDCFTSIVEEVICKSTNYDSELGVMKFEFR</sequence>
<evidence type="ECO:0000259" key="7">
    <source>
        <dbReference type="PROSITE" id="PS50157"/>
    </source>
</evidence>
<keyword evidence="3 6" id="KW-0863">Zinc-finger</keyword>
<proteinExistence type="predicted"/>
<evidence type="ECO:0000256" key="1">
    <source>
        <dbReference type="ARBA" id="ARBA00022723"/>
    </source>
</evidence>
<comment type="caution">
    <text evidence="8">The sequence shown here is derived from an EMBL/GenBank/DDBJ whole genome shotgun (WGS) entry which is preliminary data.</text>
</comment>
<dbReference type="EMBL" id="CAJPIN010001778">
    <property type="protein sequence ID" value="CAG2054825.1"/>
    <property type="molecule type" value="Genomic_DNA"/>
</dbReference>
<accession>A0ABN7NG20</accession>
<keyword evidence="4" id="KW-0862">Zinc</keyword>
<dbReference type="PROSITE" id="PS00028">
    <property type="entry name" value="ZINC_FINGER_C2H2_1"/>
    <property type="match status" value="4"/>
</dbReference>
<dbReference type="PANTHER" id="PTHR14003">
    <property type="entry name" value="TRANSCRIPTIONAL REPRESSOR PROTEIN YY"/>
    <property type="match status" value="1"/>
</dbReference>